<dbReference type="PANTHER" id="PTHR11803">
    <property type="entry name" value="2-IMINOBUTANOATE/2-IMINOPROPANOATE DEAMINASE RIDA"/>
    <property type="match status" value="1"/>
</dbReference>
<dbReference type="InterPro" id="IPR006056">
    <property type="entry name" value="RidA"/>
</dbReference>
<dbReference type="InterPro" id="IPR035959">
    <property type="entry name" value="RutC-like_sf"/>
</dbReference>
<dbReference type="CDD" id="cd00448">
    <property type="entry name" value="YjgF_YER057c_UK114_family"/>
    <property type="match status" value="1"/>
</dbReference>
<organism evidence="2">
    <name type="scientific">marine metagenome</name>
    <dbReference type="NCBI Taxonomy" id="408172"/>
    <lineage>
        <taxon>unclassified sequences</taxon>
        <taxon>metagenomes</taxon>
        <taxon>ecological metagenomes</taxon>
    </lineage>
</organism>
<dbReference type="GO" id="GO:0005739">
    <property type="term" value="C:mitochondrion"/>
    <property type="evidence" value="ECO:0007669"/>
    <property type="project" value="TreeGrafter"/>
</dbReference>
<evidence type="ECO:0000313" key="2">
    <source>
        <dbReference type="EMBL" id="SVC66936.1"/>
    </source>
</evidence>
<gene>
    <name evidence="2" type="ORF">METZ01_LOCUS319790</name>
</gene>
<dbReference type="Pfam" id="PF01042">
    <property type="entry name" value="Ribonuc_L-PSP"/>
    <property type="match status" value="1"/>
</dbReference>
<dbReference type="EMBL" id="UINC01104060">
    <property type="protein sequence ID" value="SVC66936.1"/>
    <property type="molecule type" value="Genomic_DNA"/>
</dbReference>
<dbReference type="AlphaFoldDB" id="A0A382P0V1"/>
<dbReference type="GO" id="GO:0019239">
    <property type="term" value="F:deaminase activity"/>
    <property type="evidence" value="ECO:0007669"/>
    <property type="project" value="TreeGrafter"/>
</dbReference>
<dbReference type="GO" id="GO:0005829">
    <property type="term" value="C:cytosol"/>
    <property type="evidence" value="ECO:0007669"/>
    <property type="project" value="TreeGrafter"/>
</dbReference>
<protein>
    <submittedName>
        <fullName evidence="2">Uncharacterized protein</fullName>
    </submittedName>
</protein>
<dbReference type="NCBIfam" id="TIGR00004">
    <property type="entry name" value="Rid family detoxifying hydrolase"/>
    <property type="match status" value="1"/>
</dbReference>
<dbReference type="Gene3D" id="3.30.1330.40">
    <property type="entry name" value="RutC-like"/>
    <property type="match status" value="1"/>
</dbReference>
<reference evidence="2" key="1">
    <citation type="submission" date="2018-05" db="EMBL/GenBank/DDBJ databases">
        <authorList>
            <person name="Lanie J.A."/>
            <person name="Ng W.-L."/>
            <person name="Kazmierczak K.M."/>
            <person name="Andrzejewski T.M."/>
            <person name="Davidsen T.M."/>
            <person name="Wayne K.J."/>
            <person name="Tettelin H."/>
            <person name="Glass J.I."/>
            <person name="Rusch D."/>
            <person name="Podicherti R."/>
            <person name="Tsui H.-C.T."/>
            <person name="Winkler M.E."/>
        </authorList>
    </citation>
    <scope>NUCLEOTIDE SEQUENCE</scope>
</reference>
<name>A0A382P0V1_9ZZZZ</name>
<sequence>MNRTVIKTKDAPSAVGAYNQGITANGLIYTAGQIPLDPKTNKLVDGGIETQIDQIFKNLDAICKSGGSSLGNAVKLTVYLTDLTYAPLVNKSINNWFDSKSYPARSMVEVCKLPLNSSIEIECIAVKDE</sequence>
<dbReference type="PANTHER" id="PTHR11803:SF58">
    <property type="entry name" value="PROTEIN HMF1-RELATED"/>
    <property type="match status" value="1"/>
</dbReference>
<comment type="similarity">
    <text evidence="1">Belongs to the RutC family.</text>
</comment>
<proteinExistence type="inferred from homology"/>
<dbReference type="FunFam" id="3.30.1330.40:FF:000001">
    <property type="entry name" value="L-PSP family endoribonuclease"/>
    <property type="match status" value="1"/>
</dbReference>
<dbReference type="InterPro" id="IPR006175">
    <property type="entry name" value="YjgF/YER057c/UK114"/>
</dbReference>
<evidence type="ECO:0000256" key="1">
    <source>
        <dbReference type="ARBA" id="ARBA00010552"/>
    </source>
</evidence>
<accession>A0A382P0V1</accession>
<dbReference type="SUPFAM" id="SSF55298">
    <property type="entry name" value="YjgF-like"/>
    <property type="match status" value="1"/>
</dbReference>